<feature type="compositionally biased region" description="Acidic residues" evidence="6">
    <location>
        <begin position="1227"/>
        <end position="1237"/>
    </location>
</feature>
<dbReference type="Proteomes" id="UP000009875">
    <property type="component" value="Unassembled WGS sequence"/>
</dbReference>
<dbReference type="InterPro" id="IPR008966">
    <property type="entry name" value="Adhesion_dom_sf"/>
</dbReference>
<evidence type="ECO:0000256" key="3">
    <source>
        <dbReference type="ARBA" id="ARBA00022525"/>
    </source>
</evidence>
<dbReference type="InterPro" id="IPR041171">
    <property type="entry name" value="SDR_Ig"/>
</dbReference>
<dbReference type="Pfam" id="PF10425">
    <property type="entry name" value="SdrG_C_C"/>
    <property type="match status" value="1"/>
</dbReference>
<feature type="non-terminal residue" evidence="10">
    <location>
        <position position="1237"/>
    </location>
</feature>
<evidence type="ECO:0000313" key="10">
    <source>
        <dbReference type="EMBL" id="EKU93713.1"/>
    </source>
</evidence>
<dbReference type="STRING" id="883081.HMPREF9698_00661"/>
<keyword evidence="4" id="KW-0732">Signal</keyword>
<feature type="compositionally biased region" description="Polar residues" evidence="6">
    <location>
        <begin position="341"/>
        <end position="369"/>
    </location>
</feature>
<keyword evidence="5" id="KW-0572">Peptidoglycan-anchor</keyword>
<dbReference type="GO" id="GO:0007155">
    <property type="term" value="P:cell adhesion"/>
    <property type="evidence" value="ECO:0007669"/>
    <property type="project" value="InterPro"/>
</dbReference>
<dbReference type="NCBIfam" id="TIGR01168">
    <property type="entry name" value="YSIRK_signal"/>
    <property type="match status" value="1"/>
</dbReference>
<evidence type="ECO:0000313" key="11">
    <source>
        <dbReference type="Proteomes" id="UP000009875"/>
    </source>
</evidence>
<reference evidence="10 11" key="1">
    <citation type="submission" date="2012-09" db="EMBL/GenBank/DDBJ databases">
        <title>The Genome Sequence of Alloiococcus otitis ATCC 51267.</title>
        <authorList>
            <consortium name="The Broad Institute Genome Sequencing Platform"/>
            <person name="Earl A."/>
            <person name="Ward D."/>
            <person name="Feldgarden M."/>
            <person name="Gevers D."/>
            <person name="Huys G."/>
            <person name="Walker B."/>
            <person name="Young S.K."/>
            <person name="Zeng Q."/>
            <person name="Gargeya S."/>
            <person name="Fitzgerald M."/>
            <person name="Haas B."/>
            <person name="Abouelleil A."/>
            <person name="Alvarado L."/>
            <person name="Arachchi H.M."/>
            <person name="Berlin A.M."/>
            <person name="Chapman S.B."/>
            <person name="Goldberg J."/>
            <person name="Griggs A."/>
            <person name="Gujja S."/>
            <person name="Hansen M."/>
            <person name="Howarth C."/>
            <person name="Imamovic A."/>
            <person name="Larimer J."/>
            <person name="McCowen C."/>
            <person name="Montmayeur A."/>
            <person name="Murphy C."/>
            <person name="Neiman D."/>
            <person name="Pearson M."/>
            <person name="Priest M."/>
            <person name="Roberts A."/>
            <person name="Saif S."/>
            <person name="Shea T."/>
            <person name="Sisk P."/>
            <person name="Sykes S."/>
            <person name="Wortman J."/>
            <person name="Nusbaum C."/>
            <person name="Birren B."/>
        </authorList>
    </citation>
    <scope>NUCLEOTIDE SEQUENCE [LARGE SCALE GENOMIC DNA]</scope>
    <source>
        <strain evidence="10 11">ATCC 51267</strain>
    </source>
</reference>
<feature type="region of interest" description="Disordered" evidence="6">
    <location>
        <begin position="1217"/>
        <end position="1237"/>
    </location>
</feature>
<feature type="domain" description="SDR-like Ig" evidence="9">
    <location>
        <begin position="424"/>
        <end position="540"/>
    </location>
</feature>
<dbReference type="InterPro" id="IPR011252">
    <property type="entry name" value="Fibrogen-bd_dom1"/>
</dbReference>
<evidence type="ECO:0000259" key="7">
    <source>
        <dbReference type="Pfam" id="PF04650"/>
    </source>
</evidence>
<feature type="domain" description="YSIRK Gram-positive signal peptide" evidence="7">
    <location>
        <begin position="16"/>
        <end position="41"/>
    </location>
</feature>
<evidence type="ECO:0000256" key="6">
    <source>
        <dbReference type="SAM" id="MobiDB-lite"/>
    </source>
</evidence>
<feature type="compositionally biased region" description="Acidic residues" evidence="6">
    <location>
        <begin position="154"/>
        <end position="198"/>
    </location>
</feature>
<proteinExistence type="predicted"/>
<feature type="compositionally biased region" description="Acidic residues" evidence="6">
    <location>
        <begin position="96"/>
        <end position="114"/>
    </location>
</feature>
<dbReference type="Gene3D" id="2.60.40.1290">
    <property type="match status" value="1"/>
</dbReference>
<feature type="domain" description="Fibrinogen-binding" evidence="8">
    <location>
        <begin position="572"/>
        <end position="725"/>
    </location>
</feature>
<comment type="subcellular location">
    <subcellularLocation>
        <location evidence="1">Secreted</location>
        <location evidence="1">Cell wall</location>
        <topology evidence="1">Peptidoglycan-anchor</topology>
    </subcellularLocation>
</comment>
<feature type="compositionally biased region" description="Basic and acidic residues" evidence="6">
    <location>
        <begin position="217"/>
        <end position="239"/>
    </location>
</feature>
<keyword evidence="2" id="KW-0134">Cell wall</keyword>
<dbReference type="HOGENOM" id="CLU_267126_0_0_9"/>
<dbReference type="EMBL" id="AGXA01000016">
    <property type="protein sequence ID" value="EKU93713.1"/>
    <property type="molecule type" value="Genomic_DNA"/>
</dbReference>
<sequence>MVGKNNFKLRREKMGNKFYRYSIKRLSIGVASVAVSAGFLFAGREAVNVKAAEVSDENQALSQELDPDQNPALSEGSGVEDQETWEIPSKFGTELPDLDEELLEGIDDDQELLQEVEGQSPEEAPEEAKGHEEESQDIETEDDSDHTPSQNELDQNELEETLTEDPDEDDPEEDQADQNDQEGQVDEAGQWEEDQTDQDDNREGQNREDLGQPDQEAVTRPDLDGDKTDESKPADHSGDSSEEGSVKPELSLRNYIDPEGKSLTEIITDGFVKATLDDQELDIVRQDGHLLLNQPLQTNGRLQLEAINAAGVTNRRDFDLKEDGTLNPIKLVENKLENGRLQDSTADSSSQYSNRAANPQPTAGTTRSANTLSRAANDNLSPQSGRDVSNEVIVEGNLQVPTDSYTVARFLGIPIKKTGNYIQPTSGDSIYFTLSVQVPETVTSGDYIDLHYAPEIAIGQVDVNARTGLSFRERRLHEQIYGTPRPTITDGNGDIIAYIEDDRENNIIRYTFTDYVDRKSNVRFSHTLNHWIDLGEAQNTGEYPLYYRIGDEVFREDTFIDYRQNVRRNGPASTSSVINWVDDKTNTFRATAYFNIDNNYIGTEGRVFYITATEGTEPGAPNAINMDSLDIRVYRVSDGRVLPESRAFDPVAVGAEDITDQVNVESYLTSDNATEDGDYWIDAPTNNSDTYIMVVHGTFDPDRLGPQGEFGMQVQSNDVDYETGQQAGHTSYLVYSVEALSGEGNNIIEGGGEDKEEEKGPLFEMTVEDTGYGTKFVESDRPGWTGIREVRPGQNGRVRVLYVHVNPDQIPGFTPDDFVNIRGQYYQEVSREVIQESEDQIVEYSLPRIVNSIRRPDGSIEFIYNDGHTFTVPPAPTPQTLVPVVETDRGQGPSNPSDDNIRSYLTDNYNGDTRLGTWVTIKNPTGNYTITGEPEFIESYRFIPDGANGERGKDGRSVTIDLVDGEVEGREGTWVFVYQLDLEGNQGELIDSEFIPDGQDGHKVVIENRTPQGFDVVILDGEGQELDRETVSHGAKGDPGEDGINPVILTARGQGPADPSYALEVINEPGKYNGPYVSGLWITIYSPIGRTSTGEPRYREDVRFIPDGQNGENGRDGLTPRVRLEDGSDALDNSGKWVIVEYPVIDPTTGELVVDPVNNEPVYSEIQREFIQDGEDGLTPRVTVESGFDSDGNAGSWIIVESPLTNPITGEVTYEETNRTFVKDGQDGDDGEDGADG</sequence>
<dbReference type="AlphaFoldDB" id="K9EAH6"/>
<feature type="region of interest" description="Disordered" evidence="6">
    <location>
        <begin position="337"/>
        <end position="369"/>
    </location>
</feature>
<feature type="compositionally biased region" description="Basic and acidic residues" evidence="6">
    <location>
        <begin position="199"/>
        <end position="210"/>
    </location>
</feature>
<evidence type="ECO:0000256" key="1">
    <source>
        <dbReference type="ARBA" id="ARBA00004168"/>
    </source>
</evidence>
<protein>
    <submittedName>
        <fullName evidence="10">YSIRK family Gram-positive signal peptide</fullName>
    </submittedName>
</protein>
<keyword evidence="11" id="KW-1185">Reference proteome</keyword>
<dbReference type="Pfam" id="PF17961">
    <property type="entry name" value="Big_8"/>
    <property type="match status" value="1"/>
</dbReference>
<evidence type="ECO:0000256" key="4">
    <source>
        <dbReference type="ARBA" id="ARBA00022729"/>
    </source>
</evidence>
<feature type="region of interest" description="Disordered" evidence="6">
    <location>
        <begin position="55"/>
        <end position="253"/>
    </location>
</feature>
<evidence type="ECO:0000256" key="2">
    <source>
        <dbReference type="ARBA" id="ARBA00022512"/>
    </source>
</evidence>
<dbReference type="RefSeq" id="WP_003777356.1">
    <property type="nucleotide sequence ID" value="NZ_JH992958.1"/>
</dbReference>
<dbReference type="Pfam" id="PF04650">
    <property type="entry name" value="YSIRK_signal"/>
    <property type="match status" value="1"/>
</dbReference>
<accession>K9EAH6</accession>
<gene>
    <name evidence="10" type="ORF">HMPREF9698_00661</name>
</gene>
<dbReference type="Gene3D" id="2.60.40.1280">
    <property type="match status" value="1"/>
</dbReference>
<name>K9EAH6_9LACT</name>
<comment type="caution">
    <text evidence="10">The sequence shown here is derived from an EMBL/GenBank/DDBJ whole genome shotgun (WGS) entry which is preliminary data.</text>
</comment>
<keyword evidence="3" id="KW-0964">Secreted</keyword>
<evidence type="ECO:0000256" key="5">
    <source>
        <dbReference type="ARBA" id="ARBA00023088"/>
    </source>
</evidence>
<evidence type="ECO:0000259" key="9">
    <source>
        <dbReference type="Pfam" id="PF17961"/>
    </source>
</evidence>
<feature type="compositionally biased region" description="Acidic residues" evidence="6">
    <location>
        <begin position="134"/>
        <end position="144"/>
    </location>
</feature>
<evidence type="ECO:0000259" key="8">
    <source>
        <dbReference type="Pfam" id="PF10425"/>
    </source>
</evidence>
<feature type="compositionally biased region" description="Basic and acidic residues" evidence="6">
    <location>
        <begin position="1217"/>
        <end position="1226"/>
    </location>
</feature>
<dbReference type="SUPFAM" id="SSF49401">
    <property type="entry name" value="Bacterial adhesins"/>
    <property type="match status" value="2"/>
</dbReference>
<dbReference type="InterPro" id="IPR005877">
    <property type="entry name" value="YSIRK_signal_dom"/>
</dbReference>
<organism evidence="10 11">
    <name type="scientific">Alloiococcus otitis ATCC 51267</name>
    <dbReference type="NCBI Taxonomy" id="883081"/>
    <lineage>
        <taxon>Bacteria</taxon>
        <taxon>Bacillati</taxon>
        <taxon>Bacillota</taxon>
        <taxon>Bacilli</taxon>
        <taxon>Lactobacillales</taxon>
        <taxon>Carnobacteriaceae</taxon>
        <taxon>Alloiococcus</taxon>
    </lineage>
</organism>
<dbReference type="InterPro" id="IPR011266">
    <property type="entry name" value="Adhesin_Fg-bd_dom_2"/>
</dbReference>
<dbReference type="eggNOG" id="COG3266">
    <property type="taxonomic scope" value="Bacteria"/>
</dbReference>